<dbReference type="FunFam" id="3.40.50.720:FF:000468">
    <property type="entry name" value="Short-chain dehydrogenase, putative"/>
    <property type="match status" value="1"/>
</dbReference>
<dbReference type="InterPro" id="IPR045022">
    <property type="entry name" value="KDSR-like"/>
</dbReference>
<evidence type="ECO:0000256" key="3">
    <source>
        <dbReference type="ARBA" id="ARBA00004991"/>
    </source>
</evidence>
<organism evidence="11 12">
    <name type="scientific">Gnathostoma spinigerum</name>
    <dbReference type="NCBI Taxonomy" id="75299"/>
    <lineage>
        <taxon>Eukaryota</taxon>
        <taxon>Metazoa</taxon>
        <taxon>Ecdysozoa</taxon>
        <taxon>Nematoda</taxon>
        <taxon>Chromadorea</taxon>
        <taxon>Rhabditida</taxon>
        <taxon>Spirurina</taxon>
        <taxon>Gnathostomatomorpha</taxon>
        <taxon>Gnathostomatoidea</taxon>
        <taxon>Gnathostomatidae</taxon>
        <taxon>Gnathostoma</taxon>
    </lineage>
</organism>
<comment type="pathway">
    <text evidence="3">Sphingolipid metabolism.</text>
</comment>
<keyword evidence="10" id="KW-1133">Transmembrane helix</keyword>
<keyword evidence="10" id="KW-0812">Transmembrane</keyword>
<comment type="caution">
    <text evidence="11">The sequence shown here is derived from an EMBL/GenBank/DDBJ whole genome shotgun (WGS) entry which is preliminary data.</text>
</comment>
<proteinExistence type="predicted"/>
<dbReference type="CDD" id="cd08939">
    <property type="entry name" value="KDSR-like_SDR_c"/>
    <property type="match status" value="1"/>
</dbReference>
<dbReference type="EMBL" id="JBGFUD010000470">
    <property type="protein sequence ID" value="MFH4974593.1"/>
    <property type="molecule type" value="Genomic_DNA"/>
</dbReference>
<gene>
    <name evidence="11" type="ORF">AB6A40_001302</name>
</gene>
<dbReference type="Gene3D" id="3.40.50.720">
    <property type="entry name" value="NAD(P)-binding Rossmann-like Domain"/>
    <property type="match status" value="1"/>
</dbReference>
<evidence type="ECO:0000256" key="9">
    <source>
        <dbReference type="ARBA" id="ARBA00026112"/>
    </source>
</evidence>
<keyword evidence="10" id="KW-0472">Membrane</keyword>
<dbReference type="InterPro" id="IPR002347">
    <property type="entry name" value="SDR_fam"/>
</dbReference>
<dbReference type="InterPro" id="IPR036291">
    <property type="entry name" value="NAD(P)-bd_dom_sf"/>
</dbReference>
<dbReference type="GO" id="GO:0016020">
    <property type="term" value="C:membrane"/>
    <property type="evidence" value="ECO:0007669"/>
    <property type="project" value="GOC"/>
</dbReference>
<reference evidence="11 12" key="1">
    <citation type="submission" date="2024-08" db="EMBL/GenBank/DDBJ databases">
        <title>Gnathostoma spinigerum genome.</title>
        <authorList>
            <person name="Gonzalez-Bertolin B."/>
            <person name="Monzon S."/>
            <person name="Zaballos A."/>
            <person name="Jimenez P."/>
            <person name="Dekumyoy P."/>
            <person name="Varona S."/>
            <person name="Cuesta I."/>
            <person name="Sumanam S."/>
            <person name="Adisakwattana P."/>
            <person name="Gasser R.B."/>
            <person name="Hernandez-Gonzalez A."/>
            <person name="Young N.D."/>
            <person name="Perteguer M.J."/>
        </authorList>
    </citation>
    <scope>NUCLEOTIDE SEQUENCE [LARGE SCALE GENOMIC DNA]</scope>
    <source>
        <strain evidence="11">AL3</strain>
        <tissue evidence="11">Liver</tissue>
    </source>
</reference>
<keyword evidence="6" id="KW-0746">Sphingolipid metabolism</keyword>
<feature type="transmembrane region" description="Helical" evidence="10">
    <location>
        <begin position="295"/>
        <end position="316"/>
    </location>
</feature>
<dbReference type="PANTHER" id="PTHR43550">
    <property type="entry name" value="3-KETODIHYDROSPHINGOSINE REDUCTASE"/>
    <property type="match status" value="1"/>
</dbReference>
<dbReference type="Pfam" id="PF00106">
    <property type="entry name" value="adh_short"/>
    <property type="match status" value="1"/>
</dbReference>
<evidence type="ECO:0000313" key="12">
    <source>
        <dbReference type="Proteomes" id="UP001608902"/>
    </source>
</evidence>
<dbReference type="GO" id="GO:0006665">
    <property type="term" value="P:sphingolipid metabolic process"/>
    <property type="evidence" value="ECO:0007669"/>
    <property type="project" value="UniProtKB-KW"/>
</dbReference>
<dbReference type="PANTHER" id="PTHR43550:SF3">
    <property type="entry name" value="3-KETODIHYDROSPHINGOSINE REDUCTASE"/>
    <property type="match status" value="1"/>
</dbReference>
<name>A0ABD6ECP4_9BILA</name>
<evidence type="ECO:0000256" key="5">
    <source>
        <dbReference type="ARBA" id="ARBA00022857"/>
    </source>
</evidence>
<protein>
    <recommendedName>
        <fullName evidence="9">3-dehydrosphinganine reductase</fullName>
        <ecNumber evidence="9">1.1.1.102</ecNumber>
    </recommendedName>
</protein>
<dbReference type="SUPFAM" id="SSF51735">
    <property type="entry name" value="NAD(P)-binding Rossmann-fold domains"/>
    <property type="match status" value="1"/>
</dbReference>
<dbReference type="EC" id="1.1.1.102" evidence="9"/>
<keyword evidence="8" id="KW-0443">Lipid metabolism</keyword>
<sequence>MIFTISVLLILSSAIFTLLIVWRSLPAPAKFVFNGKHALVTGGSKGIGKAIARNLVQRGCSVTIAARSSGNLRSACDELRSFAVSTGSAADVDWIILDVSLSYENTESVIKEIERKHGCIDLLVNNAGVSLPGIFEKIPVEEFERVMKINYLGTVYACRAVVESMKKRRSGCIAFVCSQAAQCSIFGYTAYGPSKHAQKALAESLFAELLPYDVGVSVVFPPNTETEGFEEEYRAMPEELREISESGGLVKPEDVAISLLDGIAAGRFNNSVGSTGWFLNTLTSGCVPETSLLQALAQITLIGLFRAAGIVFLSLFNSTIAKNVTKGKR</sequence>
<keyword evidence="4" id="KW-0256">Endoplasmic reticulum</keyword>
<evidence type="ECO:0000256" key="10">
    <source>
        <dbReference type="SAM" id="Phobius"/>
    </source>
</evidence>
<evidence type="ECO:0000256" key="6">
    <source>
        <dbReference type="ARBA" id="ARBA00022919"/>
    </source>
</evidence>
<dbReference type="GO" id="GO:0005783">
    <property type="term" value="C:endoplasmic reticulum"/>
    <property type="evidence" value="ECO:0007669"/>
    <property type="project" value="UniProtKB-SubCell"/>
</dbReference>
<evidence type="ECO:0000256" key="2">
    <source>
        <dbReference type="ARBA" id="ARBA00004760"/>
    </source>
</evidence>
<evidence type="ECO:0000256" key="1">
    <source>
        <dbReference type="ARBA" id="ARBA00004240"/>
    </source>
</evidence>
<dbReference type="PRINTS" id="PR00081">
    <property type="entry name" value="GDHRDH"/>
</dbReference>
<keyword evidence="7" id="KW-0560">Oxidoreductase</keyword>
<evidence type="ECO:0000313" key="11">
    <source>
        <dbReference type="EMBL" id="MFH4974593.1"/>
    </source>
</evidence>
<evidence type="ECO:0000256" key="7">
    <source>
        <dbReference type="ARBA" id="ARBA00023002"/>
    </source>
</evidence>
<dbReference type="Proteomes" id="UP001608902">
    <property type="component" value="Unassembled WGS sequence"/>
</dbReference>
<keyword evidence="5" id="KW-0521">NADP</keyword>
<comment type="subcellular location">
    <subcellularLocation>
        <location evidence="1">Endoplasmic reticulum</location>
    </subcellularLocation>
</comment>
<dbReference type="GO" id="GO:0047560">
    <property type="term" value="F:3-dehydrosphinganine reductase activity"/>
    <property type="evidence" value="ECO:0007669"/>
    <property type="project" value="UniProtKB-EC"/>
</dbReference>
<comment type="pathway">
    <text evidence="2">Lipid metabolism; sphingolipid metabolism.</text>
</comment>
<dbReference type="AlphaFoldDB" id="A0ABD6ECP4"/>
<accession>A0ABD6ECP4</accession>
<keyword evidence="12" id="KW-1185">Reference proteome</keyword>
<evidence type="ECO:0000256" key="8">
    <source>
        <dbReference type="ARBA" id="ARBA00023098"/>
    </source>
</evidence>
<evidence type="ECO:0000256" key="4">
    <source>
        <dbReference type="ARBA" id="ARBA00022824"/>
    </source>
</evidence>